<feature type="transmembrane region" description="Helical" evidence="5">
    <location>
        <begin position="114"/>
        <end position="135"/>
    </location>
</feature>
<evidence type="ECO:0000256" key="1">
    <source>
        <dbReference type="ARBA" id="ARBA00004141"/>
    </source>
</evidence>
<evidence type="ECO:0000256" key="4">
    <source>
        <dbReference type="ARBA" id="ARBA00023136"/>
    </source>
</evidence>
<dbReference type="OrthoDB" id="5447433at2"/>
<feature type="transmembrane region" description="Helical" evidence="5">
    <location>
        <begin position="435"/>
        <end position="459"/>
    </location>
</feature>
<dbReference type="Pfam" id="PF04932">
    <property type="entry name" value="Wzy_C"/>
    <property type="match status" value="1"/>
</dbReference>
<feature type="transmembrane region" description="Helical" evidence="5">
    <location>
        <begin position="261"/>
        <end position="278"/>
    </location>
</feature>
<keyword evidence="4 5" id="KW-0472">Membrane</keyword>
<keyword evidence="7" id="KW-0436">Ligase</keyword>
<gene>
    <name evidence="7" type="ORF">DDIC_03355</name>
</gene>
<evidence type="ECO:0000256" key="5">
    <source>
        <dbReference type="SAM" id="Phobius"/>
    </source>
</evidence>
<dbReference type="InterPro" id="IPR051533">
    <property type="entry name" value="WaaL-like"/>
</dbReference>
<evidence type="ECO:0000256" key="3">
    <source>
        <dbReference type="ARBA" id="ARBA00022989"/>
    </source>
</evidence>
<dbReference type="AlphaFoldDB" id="A0A4P7UN17"/>
<feature type="domain" description="O-antigen ligase-related" evidence="6">
    <location>
        <begin position="246"/>
        <end position="376"/>
    </location>
</feature>
<proteinExistence type="predicted"/>
<feature type="transmembrane region" description="Helical" evidence="5">
    <location>
        <begin position="212"/>
        <end position="230"/>
    </location>
</feature>
<dbReference type="GO" id="GO:0016020">
    <property type="term" value="C:membrane"/>
    <property type="evidence" value="ECO:0007669"/>
    <property type="project" value="UniProtKB-SubCell"/>
</dbReference>
<sequence>MQGIYRHLNLCPPTDTSCAVVYTQPEATRTVQNILAEAKNQWQKARQSLLEAERNPSGAPWDRWLFWSFWLSLATFPVGYGAREVLPVVCFIFLLFYYRYNWSKSVLRRLDARPLFYCLWAMIAIGVVFSEHVWVSVLHAGTGINKGFILPFIAMECVHGEKDLRRLVWACVLACFWEGLDGLHQALTGADFIFGYACNAGRLTGSLGDYTVGNYIALALIPAFALWFVLRRALSPLVSGLLCFALLWPAFFLLIGAASRSGALAVAAAFGLWILLRGGRGRWKFAVMSLVILLGVLVLQGRAGVGAVERDGRWSLWDLAWRVFCEHPWLGAGAGRYNEAFRALGLTPEKDLITISHPHNLYLDMLYAHGIIGFTLGMIFLLGFVWWGYRRIRPRLLAEMAGKSPSIYWRMTAWFWIGFGGWLVNGIFGHDFYRIWWLALAMSHLGVMIGAVVNGLGAAPDDLAAQARRDEASAVESSTP</sequence>
<evidence type="ECO:0000259" key="6">
    <source>
        <dbReference type="Pfam" id="PF04932"/>
    </source>
</evidence>
<evidence type="ECO:0000313" key="8">
    <source>
        <dbReference type="Proteomes" id="UP000297065"/>
    </source>
</evidence>
<dbReference type="EMBL" id="CP036295">
    <property type="protein sequence ID" value="QCC84932.1"/>
    <property type="molecule type" value="Genomic_DNA"/>
</dbReference>
<dbReference type="PANTHER" id="PTHR37422:SF13">
    <property type="entry name" value="LIPOPOLYSACCHARIDE BIOSYNTHESIS PROTEIN PA4999-RELATED"/>
    <property type="match status" value="1"/>
</dbReference>
<comment type="subcellular location">
    <subcellularLocation>
        <location evidence="1">Membrane</location>
        <topology evidence="1">Multi-pass membrane protein</topology>
    </subcellularLocation>
</comment>
<organism evidence="7 8">
    <name type="scientific">Desulfovibrio desulfuricans</name>
    <dbReference type="NCBI Taxonomy" id="876"/>
    <lineage>
        <taxon>Bacteria</taxon>
        <taxon>Pseudomonadati</taxon>
        <taxon>Thermodesulfobacteriota</taxon>
        <taxon>Desulfovibrionia</taxon>
        <taxon>Desulfovibrionales</taxon>
        <taxon>Desulfovibrionaceae</taxon>
        <taxon>Desulfovibrio</taxon>
    </lineage>
</organism>
<protein>
    <submittedName>
        <fullName evidence="7">O-antigen ligase family protein</fullName>
    </submittedName>
</protein>
<feature type="transmembrane region" description="Helical" evidence="5">
    <location>
        <begin position="237"/>
        <end position="255"/>
    </location>
</feature>
<feature type="transmembrane region" description="Helical" evidence="5">
    <location>
        <begin position="366"/>
        <end position="387"/>
    </location>
</feature>
<feature type="transmembrane region" description="Helical" evidence="5">
    <location>
        <begin position="285"/>
        <end position="305"/>
    </location>
</feature>
<accession>A0A4P7UN17</accession>
<keyword evidence="3 5" id="KW-1133">Transmembrane helix</keyword>
<evidence type="ECO:0000256" key="2">
    <source>
        <dbReference type="ARBA" id="ARBA00022692"/>
    </source>
</evidence>
<evidence type="ECO:0000313" key="7">
    <source>
        <dbReference type="EMBL" id="QCC84932.1"/>
    </source>
</evidence>
<feature type="transmembrane region" description="Helical" evidence="5">
    <location>
        <begin position="407"/>
        <end position="429"/>
    </location>
</feature>
<dbReference type="Proteomes" id="UP000297065">
    <property type="component" value="Chromosome"/>
</dbReference>
<keyword evidence="2 5" id="KW-0812">Transmembrane</keyword>
<reference evidence="7 8" key="1">
    <citation type="submission" date="2019-02" db="EMBL/GenBank/DDBJ databases">
        <title>Complete Genome Sequence of Desulfovibrio desulfuricans IC1, a Sulfonate Utilizing Anaerobe.</title>
        <authorList>
            <person name="Day L.A."/>
            <person name="De Leon K.B."/>
            <person name="Wall J.D."/>
        </authorList>
    </citation>
    <scope>NUCLEOTIDE SEQUENCE [LARGE SCALE GENOMIC DNA]</scope>
    <source>
        <strain evidence="7 8">IC1</strain>
    </source>
</reference>
<dbReference type="GO" id="GO:0016874">
    <property type="term" value="F:ligase activity"/>
    <property type="evidence" value="ECO:0007669"/>
    <property type="project" value="UniProtKB-KW"/>
</dbReference>
<name>A0A4P7UN17_DESDE</name>
<dbReference type="PANTHER" id="PTHR37422">
    <property type="entry name" value="TEICHURONIC ACID BIOSYNTHESIS PROTEIN TUAE"/>
    <property type="match status" value="1"/>
</dbReference>
<feature type="transmembrane region" description="Helical" evidence="5">
    <location>
        <begin position="86"/>
        <end position="102"/>
    </location>
</feature>
<dbReference type="InterPro" id="IPR007016">
    <property type="entry name" value="O-antigen_ligase-rel_domated"/>
</dbReference>
<feature type="transmembrane region" description="Helical" evidence="5">
    <location>
        <begin position="64"/>
        <end position="80"/>
    </location>
</feature>